<evidence type="ECO:0000259" key="5">
    <source>
        <dbReference type="PROSITE" id="PS50941"/>
    </source>
</evidence>
<feature type="disulfide bond" evidence="4">
    <location>
        <begin position="18"/>
        <end position="32"/>
    </location>
</feature>
<dbReference type="PROSITE" id="PS00026">
    <property type="entry name" value="CHIT_BIND_I_1"/>
    <property type="match status" value="1"/>
</dbReference>
<dbReference type="SUPFAM" id="SSF51445">
    <property type="entry name" value="(Trans)glycosidases"/>
    <property type="match status" value="1"/>
</dbReference>
<dbReference type="SMART" id="SM00270">
    <property type="entry name" value="ChtBD1"/>
    <property type="match status" value="2"/>
</dbReference>
<dbReference type="InterPro" id="IPR050314">
    <property type="entry name" value="Glycosyl_Hydrlase_18"/>
</dbReference>
<evidence type="ECO:0000256" key="3">
    <source>
        <dbReference type="ARBA" id="ARBA00022669"/>
    </source>
</evidence>
<accession>A0ABR1QIH4</accession>
<dbReference type="InterPro" id="IPR001223">
    <property type="entry name" value="Glyco_hydro18_cat"/>
</dbReference>
<dbReference type="InterPro" id="IPR018371">
    <property type="entry name" value="Chitin-binding_1_CS"/>
</dbReference>
<dbReference type="InterPro" id="IPR001002">
    <property type="entry name" value="Chitin-bd_1"/>
</dbReference>
<protein>
    <recommendedName>
        <fullName evidence="2">chitinase</fullName>
        <ecNumber evidence="2">3.2.1.14</ecNumber>
    </recommendedName>
</protein>
<evidence type="ECO:0000256" key="2">
    <source>
        <dbReference type="ARBA" id="ARBA00012729"/>
    </source>
</evidence>
<dbReference type="PROSITE" id="PS50941">
    <property type="entry name" value="CHIT_BIND_I_2"/>
    <property type="match status" value="2"/>
</dbReference>
<dbReference type="PROSITE" id="PS51910">
    <property type="entry name" value="GH18_2"/>
    <property type="match status" value="1"/>
</dbReference>
<dbReference type="Pfam" id="PF00704">
    <property type="entry name" value="Glyco_hydro_18"/>
    <property type="match status" value="1"/>
</dbReference>
<proteinExistence type="inferred from homology"/>
<feature type="disulfide bond" evidence="4">
    <location>
        <begin position="372"/>
        <end position="386"/>
    </location>
</feature>
<feature type="domain" description="Chitin-binding type-1" evidence="5">
    <location>
        <begin position="1"/>
        <end position="61"/>
    </location>
</feature>
<dbReference type="SUPFAM" id="SSF54556">
    <property type="entry name" value="Chitinase insertion domain"/>
    <property type="match status" value="1"/>
</dbReference>
<organism evidence="7 8">
    <name type="scientific">Apiospora aurea</name>
    <dbReference type="NCBI Taxonomy" id="335848"/>
    <lineage>
        <taxon>Eukaryota</taxon>
        <taxon>Fungi</taxon>
        <taxon>Dikarya</taxon>
        <taxon>Ascomycota</taxon>
        <taxon>Pezizomycotina</taxon>
        <taxon>Sordariomycetes</taxon>
        <taxon>Xylariomycetidae</taxon>
        <taxon>Amphisphaeriales</taxon>
        <taxon>Apiosporaceae</taxon>
        <taxon>Apiospora</taxon>
    </lineage>
</organism>
<dbReference type="SMART" id="SM00636">
    <property type="entry name" value="Glyco_18"/>
    <property type="match status" value="1"/>
</dbReference>
<dbReference type="SUPFAM" id="SSF57016">
    <property type="entry name" value="Plant lectins/antimicrobial peptides"/>
    <property type="match status" value="2"/>
</dbReference>
<dbReference type="EC" id="3.2.1.14" evidence="2"/>
<feature type="domain" description="Chitin-binding type-1" evidence="5">
    <location>
        <begin position="352"/>
        <end position="397"/>
    </location>
</feature>
<dbReference type="PANTHER" id="PTHR11177">
    <property type="entry name" value="CHITINASE"/>
    <property type="match status" value="1"/>
</dbReference>
<dbReference type="InterPro" id="IPR036861">
    <property type="entry name" value="Endochitinase-like_sf"/>
</dbReference>
<gene>
    <name evidence="7" type="ORF">PG986_005766</name>
</gene>
<dbReference type="Proteomes" id="UP001391051">
    <property type="component" value="Unassembled WGS sequence"/>
</dbReference>
<dbReference type="GeneID" id="92075050"/>
<dbReference type="InterPro" id="IPR029070">
    <property type="entry name" value="Chitinase_insertion_sf"/>
</dbReference>
<dbReference type="CDD" id="cd00035">
    <property type="entry name" value="ChtBD1"/>
    <property type="match status" value="1"/>
</dbReference>
<dbReference type="InterPro" id="IPR011583">
    <property type="entry name" value="Chitinase_II/V-like_cat"/>
</dbReference>
<comment type="caution">
    <text evidence="4">Lacks conserved residue(s) required for the propagation of feature annotation.</text>
</comment>
<comment type="caution">
    <text evidence="7">The sequence shown here is derived from an EMBL/GenBank/DDBJ whole genome shotgun (WGS) entry which is preliminary data.</text>
</comment>
<name>A0ABR1QIH4_9PEZI</name>
<dbReference type="Gene3D" id="3.30.60.10">
    <property type="entry name" value="Endochitinase-like"/>
    <property type="match status" value="2"/>
</dbReference>
<evidence type="ECO:0000313" key="7">
    <source>
        <dbReference type="EMBL" id="KAK7956544.1"/>
    </source>
</evidence>
<dbReference type="RefSeq" id="XP_066701850.1">
    <property type="nucleotide sequence ID" value="XM_066841988.1"/>
</dbReference>
<comment type="similarity">
    <text evidence="1">Belongs to the glycosyl hydrolase 18 family. Chitinase class V subfamily.</text>
</comment>
<evidence type="ECO:0000256" key="4">
    <source>
        <dbReference type="PROSITE-ProRule" id="PRU00261"/>
    </source>
</evidence>
<feature type="disulfide bond" evidence="4">
    <location>
        <begin position="13"/>
        <end position="25"/>
    </location>
</feature>
<keyword evidence="4" id="KW-1015">Disulfide bond</keyword>
<dbReference type="EMBL" id="JAQQWE010000004">
    <property type="protein sequence ID" value="KAK7956544.1"/>
    <property type="molecule type" value="Genomic_DNA"/>
</dbReference>
<dbReference type="PANTHER" id="PTHR11177:SF317">
    <property type="entry name" value="CHITINASE 12-RELATED"/>
    <property type="match status" value="1"/>
</dbReference>
<dbReference type="InterPro" id="IPR017853">
    <property type="entry name" value="GH"/>
</dbReference>
<evidence type="ECO:0000256" key="1">
    <source>
        <dbReference type="ARBA" id="ARBA00008682"/>
    </source>
</evidence>
<dbReference type="Gene3D" id="3.20.20.80">
    <property type="entry name" value="Glycosidases"/>
    <property type="match status" value="1"/>
</dbReference>
<sequence length="412" mass="45115">MCGMYSKGGKEKCGMNLCCSAMGWCGTTETYCGNADPQGNTLPCQKDSGSWVVKSGKTCGTGSGTTNGRTIGYYQGSNTRERLCNKIFPADIASKGYTHLYYAFASIDPNSFGVVPAHSGDVELYEQFTALKSRGLETSKLVSSASSRAAFINSLKTFMAKYGFQGVDLDWEYPEMHASFAGQFGLSLTLAPDYWYLRYFDAKAMESSVDFFGFMAYDLHGYWHQDVKTLGSVVRGQADIRDIATDTLPLWFDELDASKINFGVALYGRGYTLASPNCNDLLCGFSGPSKPGRFDPSKDHRGDLWQEEWKHGLWRLANRQLLFRFGLVRQHGRLLQQRVPVGRLRDGGETADGTCGLAHKHTTCGSWPAGDCYSAAGYCGNTKAHCGEGCQSGGCGWRILDGERVDILRPGG</sequence>
<reference evidence="7 8" key="1">
    <citation type="submission" date="2023-01" db="EMBL/GenBank/DDBJ databases">
        <title>Analysis of 21 Apiospora genomes using comparative genomics revels a genus with tremendous synthesis potential of carbohydrate active enzymes and secondary metabolites.</title>
        <authorList>
            <person name="Sorensen T."/>
        </authorList>
    </citation>
    <scope>NUCLEOTIDE SEQUENCE [LARGE SCALE GENOMIC DNA]</scope>
    <source>
        <strain evidence="7 8">CBS 24483</strain>
    </source>
</reference>
<evidence type="ECO:0000259" key="6">
    <source>
        <dbReference type="PROSITE" id="PS51910"/>
    </source>
</evidence>
<evidence type="ECO:0000313" key="8">
    <source>
        <dbReference type="Proteomes" id="UP001391051"/>
    </source>
</evidence>
<keyword evidence="8" id="KW-1185">Reference proteome</keyword>
<dbReference type="Pfam" id="PF00187">
    <property type="entry name" value="Chitin_bind_1"/>
    <property type="match status" value="1"/>
</dbReference>
<feature type="domain" description="GH18" evidence="6">
    <location>
        <begin position="68"/>
        <end position="412"/>
    </location>
</feature>
<keyword evidence="3 4" id="KW-0147">Chitin-binding</keyword>